<dbReference type="InterPro" id="IPR005119">
    <property type="entry name" value="LysR_subst-bd"/>
</dbReference>
<comment type="caution">
    <text evidence="7">The sequence shown here is derived from an EMBL/GenBank/DDBJ whole genome shotgun (WGS) entry which is preliminary data.</text>
</comment>
<dbReference type="Pfam" id="PF03466">
    <property type="entry name" value="LysR_substrate"/>
    <property type="match status" value="1"/>
</dbReference>
<dbReference type="Gene3D" id="1.10.10.10">
    <property type="entry name" value="Winged helix-like DNA-binding domain superfamily/Winged helix DNA-binding domain"/>
    <property type="match status" value="1"/>
</dbReference>
<dbReference type="GO" id="GO:0003700">
    <property type="term" value="F:DNA-binding transcription factor activity"/>
    <property type="evidence" value="ECO:0007669"/>
    <property type="project" value="InterPro"/>
</dbReference>
<name>A0A4R6RFM5_9HYPH</name>
<organism evidence="7 8">
    <name type="scientific">Oharaeibacter diazotrophicus</name>
    <dbReference type="NCBI Taxonomy" id="1920512"/>
    <lineage>
        <taxon>Bacteria</taxon>
        <taxon>Pseudomonadati</taxon>
        <taxon>Pseudomonadota</taxon>
        <taxon>Alphaproteobacteria</taxon>
        <taxon>Hyphomicrobiales</taxon>
        <taxon>Pleomorphomonadaceae</taxon>
        <taxon>Oharaeibacter</taxon>
    </lineage>
</organism>
<feature type="domain" description="HTH lysR-type" evidence="6">
    <location>
        <begin position="12"/>
        <end position="69"/>
    </location>
</feature>
<keyword evidence="8" id="KW-1185">Reference proteome</keyword>
<dbReference type="EMBL" id="SNXY01000007">
    <property type="protein sequence ID" value="TDP84984.1"/>
    <property type="molecule type" value="Genomic_DNA"/>
</dbReference>
<protein>
    <submittedName>
        <fullName evidence="7">LysR family transcriptional regulator</fullName>
    </submittedName>
</protein>
<dbReference type="GO" id="GO:0003677">
    <property type="term" value="F:DNA binding"/>
    <property type="evidence" value="ECO:0007669"/>
    <property type="project" value="UniProtKB-KW"/>
</dbReference>
<keyword evidence="3" id="KW-0805">Transcription regulation</keyword>
<dbReference type="PANTHER" id="PTHR30118">
    <property type="entry name" value="HTH-TYPE TRANSCRIPTIONAL REGULATOR LEUO-RELATED"/>
    <property type="match status" value="1"/>
</dbReference>
<dbReference type="AlphaFoldDB" id="A0A4R6RFM5"/>
<evidence type="ECO:0000259" key="6">
    <source>
        <dbReference type="PROSITE" id="PS50931"/>
    </source>
</evidence>
<dbReference type="CDD" id="cd08417">
    <property type="entry name" value="PBP2_Nitroaromatics_like"/>
    <property type="match status" value="1"/>
</dbReference>
<dbReference type="Gene3D" id="3.40.190.10">
    <property type="entry name" value="Periplasmic binding protein-like II"/>
    <property type="match status" value="2"/>
</dbReference>
<dbReference type="InterPro" id="IPR000847">
    <property type="entry name" value="LysR_HTH_N"/>
</dbReference>
<evidence type="ECO:0000256" key="3">
    <source>
        <dbReference type="ARBA" id="ARBA00023015"/>
    </source>
</evidence>
<proteinExistence type="inferred from homology"/>
<gene>
    <name evidence="7" type="ORF">EDD54_1829</name>
</gene>
<evidence type="ECO:0000313" key="7">
    <source>
        <dbReference type="EMBL" id="TDP84984.1"/>
    </source>
</evidence>
<keyword evidence="4" id="KW-0238">DNA-binding</keyword>
<keyword evidence="5" id="KW-0804">Transcription</keyword>
<dbReference type="InterPro" id="IPR036390">
    <property type="entry name" value="WH_DNA-bd_sf"/>
</dbReference>
<dbReference type="SUPFAM" id="SSF46785">
    <property type="entry name" value="Winged helix' DNA-binding domain"/>
    <property type="match status" value="1"/>
</dbReference>
<dbReference type="InterPro" id="IPR037402">
    <property type="entry name" value="YidZ_PBP2"/>
</dbReference>
<dbReference type="Proteomes" id="UP000294547">
    <property type="component" value="Unassembled WGS sequence"/>
</dbReference>
<comment type="similarity">
    <text evidence="1">Belongs to the LysR transcriptional regulatory family.</text>
</comment>
<reference evidence="7 8" key="1">
    <citation type="submission" date="2019-03" db="EMBL/GenBank/DDBJ databases">
        <title>Genomic Encyclopedia of Type Strains, Phase IV (KMG-IV): sequencing the most valuable type-strain genomes for metagenomic binning, comparative biology and taxonomic classification.</title>
        <authorList>
            <person name="Goeker M."/>
        </authorList>
    </citation>
    <scope>NUCLEOTIDE SEQUENCE [LARGE SCALE GENOMIC DNA]</scope>
    <source>
        <strain evidence="7 8">DSM 102969</strain>
    </source>
</reference>
<dbReference type="PANTHER" id="PTHR30118:SF15">
    <property type="entry name" value="TRANSCRIPTIONAL REGULATORY PROTEIN"/>
    <property type="match status" value="1"/>
</dbReference>
<dbReference type="SUPFAM" id="SSF53850">
    <property type="entry name" value="Periplasmic binding protein-like II"/>
    <property type="match status" value="1"/>
</dbReference>
<evidence type="ECO:0000256" key="1">
    <source>
        <dbReference type="ARBA" id="ARBA00009437"/>
    </source>
</evidence>
<evidence type="ECO:0000313" key="8">
    <source>
        <dbReference type="Proteomes" id="UP000294547"/>
    </source>
</evidence>
<dbReference type="PROSITE" id="PS50931">
    <property type="entry name" value="HTH_LYSR"/>
    <property type="match status" value="1"/>
</dbReference>
<dbReference type="Pfam" id="PF00126">
    <property type="entry name" value="HTH_1"/>
    <property type="match status" value="1"/>
</dbReference>
<dbReference type="InterPro" id="IPR050389">
    <property type="entry name" value="LysR-type_TF"/>
</dbReference>
<dbReference type="InterPro" id="IPR036388">
    <property type="entry name" value="WH-like_DNA-bd_sf"/>
</dbReference>
<evidence type="ECO:0000256" key="4">
    <source>
        <dbReference type="ARBA" id="ARBA00023125"/>
    </source>
</evidence>
<evidence type="ECO:0000256" key="5">
    <source>
        <dbReference type="ARBA" id="ARBA00023163"/>
    </source>
</evidence>
<accession>A0A4R6RFM5</accession>
<dbReference type="RefSeq" id="WP_165644386.1">
    <property type="nucleotide sequence ID" value="NZ_BSPM01000004.1"/>
</dbReference>
<sequence>MRTIDDAHIRRLDMTLLLVFEGLIRQGKMGAVGAELGLTQSAVSHAVGRLRAIFDDQLFVRRGAGVEPTRRAVELAEPIGRAIAAVRGALRVGRSFDPMSATRMFRVAAFDSAIAALAPRLIADLAAHAPGCTVTFRTLGKVETRRAVLDGTVDLAVGVDRLTVDGTVSRPLLEEGYMVAARAGHPAIGERLDLDTYCALGHVLVSPSGDPRGIVDDALAAIGRSRRVMVVMPQFVSALMAASRSDAIVTAPARACRRLGKLFDLEIHEPPLALPGFTLALLTRADAADDPALAWFGDRVAAALADGD</sequence>
<keyword evidence="2" id="KW-0536">Nodulation</keyword>
<evidence type="ECO:0000256" key="2">
    <source>
        <dbReference type="ARBA" id="ARBA00022458"/>
    </source>
</evidence>